<dbReference type="PANTHER" id="PTHR23291">
    <property type="entry name" value="BAX INHIBITOR-RELATED"/>
    <property type="match status" value="1"/>
</dbReference>
<keyword evidence="5 6" id="KW-0472">Membrane</keyword>
<feature type="transmembrane region" description="Helical" evidence="6">
    <location>
        <begin position="71"/>
        <end position="90"/>
    </location>
</feature>
<feature type="transmembrane region" description="Helical" evidence="6">
    <location>
        <begin position="156"/>
        <end position="175"/>
    </location>
</feature>
<sequence length="246" mass="27088">MENDKYTVGWHTQDATANLADSGTLVKSFVSNVMTYMASALAISGVMAYWFGTNESLMEMLRNLDGSLNMIGWIVMLAPFGLVLLMGFGFKKLSSTAMLTVFVIYAVLMGMSLSFIFLAYTSATIYTTFFITAGTFGLMAFLGYTTSTDLTKMGSILYMALIGLILAMVVNWFMNSAVMDYVISGIGVLIFTGLTAYDMQKIKHIGMVTDSKTEEGTKLALMGALNLYLDFVNLFLFLLRFLGNRN</sequence>
<feature type="transmembrane region" description="Helical" evidence="6">
    <location>
        <begin position="33"/>
        <end position="51"/>
    </location>
</feature>
<evidence type="ECO:0000256" key="4">
    <source>
        <dbReference type="ARBA" id="ARBA00022989"/>
    </source>
</evidence>
<feature type="transmembrane region" description="Helical" evidence="6">
    <location>
        <begin position="181"/>
        <end position="199"/>
    </location>
</feature>
<comment type="caution">
    <text evidence="7">The sequence shown here is derived from an EMBL/GenBank/DDBJ whole genome shotgun (WGS) entry which is preliminary data.</text>
</comment>
<dbReference type="CDD" id="cd10432">
    <property type="entry name" value="BI-1-like_bacterial"/>
    <property type="match status" value="1"/>
</dbReference>
<dbReference type="InterPro" id="IPR006214">
    <property type="entry name" value="Bax_inhibitor_1-related"/>
</dbReference>
<feature type="transmembrane region" description="Helical" evidence="6">
    <location>
        <begin position="125"/>
        <end position="144"/>
    </location>
</feature>
<feature type="transmembrane region" description="Helical" evidence="6">
    <location>
        <begin position="219"/>
        <end position="242"/>
    </location>
</feature>
<proteinExistence type="inferred from homology"/>
<evidence type="ECO:0000256" key="1">
    <source>
        <dbReference type="ARBA" id="ARBA00004141"/>
    </source>
</evidence>
<gene>
    <name evidence="7" type="ORF">G3O08_18765</name>
</gene>
<evidence type="ECO:0000256" key="2">
    <source>
        <dbReference type="ARBA" id="ARBA00010350"/>
    </source>
</evidence>
<keyword evidence="4 6" id="KW-1133">Transmembrane helix</keyword>
<name>A0A7K3WV30_9FLAO</name>
<dbReference type="GO" id="GO:0016020">
    <property type="term" value="C:membrane"/>
    <property type="evidence" value="ECO:0007669"/>
    <property type="project" value="UniProtKB-SubCell"/>
</dbReference>
<keyword evidence="8" id="KW-1185">Reference proteome</keyword>
<evidence type="ECO:0000256" key="5">
    <source>
        <dbReference type="ARBA" id="ARBA00023136"/>
    </source>
</evidence>
<dbReference type="PANTHER" id="PTHR23291:SF50">
    <property type="entry name" value="PROTEIN LIFEGUARD 4"/>
    <property type="match status" value="1"/>
</dbReference>
<dbReference type="EMBL" id="JAAGVY010000059">
    <property type="protein sequence ID" value="NEN25539.1"/>
    <property type="molecule type" value="Genomic_DNA"/>
</dbReference>
<dbReference type="AlphaFoldDB" id="A0A7K3WV30"/>
<reference evidence="7 8" key="1">
    <citation type="submission" date="2020-02" db="EMBL/GenBank/DDBJ databases">
        <title>Out from the shadows clarifying the taxonomy of the family Cryomorphaceae and related taxa by utilizing the GTDB taxonomic framework.</title>
        <authorList>
            <person name="Bowman J.P."/>
        </authorList>
    </citation>
    <scope>NUCLEOTIDE SEQUENCE [LARGE SCALE GENOMIC DNA]</scope>
    <source>
        <strain evidence="7 8">QSSC 1-22</strain>
    </source>
</reference>
<evidence type="ECO:0000256" key="6">
    <source>
        <dbReference type="RuleBase" id="RU004379"/>
    </source>
</evidence>
<dbReference type="Pfam" id="PF01027">
    <property type="entry name" value="Bax1-I"/>
    <property type="match status" value="1"/>
</dbReference>
<dbReference type="Proteomes" id="UP000486602">
    <property type="component" value="Unassembled WGS sequence"/>
</dbReference>
<organism evidence="7 8">
    <name type="scientific">Cryomorpha ignava</name>
    <dbReference type="NCBI Taxonomy" id="101383"/>
    <lineage>
        <taxon>Bacteria</taxon>
        <taxon>Pseudomonadati</taxon>
        <taxon>Bacteroidota</taxon>
        <taxon>Flavobacteriia</taxon>
        <taxon>Flavobacteriales</taxon>
        <taxon>Cryomorphaceae</taxon>
        <taxon>Cryomorpha</taxon>
    </lineage>
</organism>
<feature type="transmembrane region" description="Helical" evidence="6">
    <location>
        <begin position="97"/>
        <end position="119"/>
    </location>
</feature>
<protein>
    <submittedName>
        <fullName evidence="7">Bax inhibitor-1/YccA family protein</fullName>
    </submittedName>
</protein>
<comment type="subcellular location">
    <subcellularLocation>
        <location evidence="1">Membrane</location>
        <topology evidence="1">Multi-pass membrane protein</topology>
    </subcellularLocation>
</comment>
<evidence type="ECO:0000256" key="3">
    <source>
        <dbReference type="ARBA" id="ARBA00022692"/>
    </source>
</evidence>
<keyword evidence="3 6" id="KW-0812">Transmembrane</keyword>
<accession>A0A7K3WV30</accession>
<evidence type="ECO:0000313" key="7">
    <source>
        <dbReference type="EMBL" id="NEN25539.1"/>
    </source>
</evidence>
<dbReference type="RefSeq" id="WP_163286988.1">
    <property type="nucleotide sequence ID" value="NZ_JAAGVY010000059.1"/>
</dbReference>
<evidence type="ECO:0000313" key="8">
    <source>
        <dbReference type="Proteomes" id="UP000486602"/>
    </source>
</evidence>
<comment type="similarity">
    <text evidence="2 6">Belongs to the BI1 family.</text>
</comment>